<name>A0AAD5DYE6_9CHLO</name>
<dbReference type="CDD" id="cd00063">
    <property type="entry name" value="FN3"/>
    <property type="match status" value="1"/>
</dbReference>
<proteinExistence type="predicted"/>
<feature type="domain" description="Fibronectin type-III" evidence="1">
    <location>
        <begin position="171"/>
        <end position="266"/>
    </location>
</feature>
<sequence length="696" mass="72759">MHHPPSHTGAVVLPRYIEDERDYGGRSVHTVVLFPSPGGWGQATALRLQLEDSAAKLFDIATFGSVYVRAVSAAYMAVASGANYAPATLPAHSKASAMFSLAWPKDRAPAWVGGAQVQAFVAAVKARLPDAVIHVVRHFGKLEAEGLAGIRLVPLAGYTAPAACQADPQTPPVRPVVAQHTATGPTTATVTVQPPPGTGWVRYELTVYPQGGQTSDCRKVPCTTPQACALTGLTPSTKYDVTAVAFKADNSPSLDSKSVTVTTSACPTGQVRCGSACIRSNTCCKGDSTARSPAAASASVRPPNVKEITYYSLREGAGGLLSFDFFGQDTVACSDATVALSSCLDPAKPVPCGSSCIGYGQCCKTNPALGEKCPAATECLADGATCTCKGDATKKLCNGVCIPAGTCCASDPKAGTPCSYNSYTPEQTCSGDGGSCTANTDAVCGYNYLTSFKLESVCTPSSPTSAYQGCWAPPHRNNAELVPFKSNSIATLWSDVCFGYNSVKDVRPTTQKGRVGVQLWINDVTEWGNPQSPAGTTPMYAAAWQSYTDANGRAVVAPRKVLNGSTADSAVLNLASTPSAYVRAKIQTIYKWLPNLLSWNYDTPTTMMAVTGLRQGTGGALGTRLYITSGSFAKLAYNPSEVQASYAYFVGYSCTMLTPLVPSPGPVYIVNNVDFTGDPMTELIVEHQGPGDAAIS</sequence>
<dbReference type="Proteomes" id="UP001205105">
    <property type="component" value="Unassembled WGS sequence"/>
</dbReference>
<accession>A0AAD5DYE6</accession>
<dbReference type="SMART" id="SM00060">
    <property type="entry name" value="FN3"/>
    <property type="match status" value="1"/>
</dbReference>
<dbReference type="AlphaFoldDB" id="A0AAD5DYE6"/>
<dbReference type="PROSITE" id="PS50853">
    <property type="entry name" value="FN3"/>
    <property type="match status" value="1"/>
</dbReference>
<comment type="caution">
    <text evidence="2">The sequence shown here is derived from an EMBL/GenBank/DDBJ whole genome shotgun (WGS) entry which is preliminary data.</text>
</comment>
<gene>
    <name evidence="2" type="ORF">COHA_001043</name>
</gene>
<dbReference type="InterPro" id="IPR036116">
    <property type="entry name" value="FN3_sf"/>
</dbReference>
<keyword evidence="3" id="KW-1185">Reference proteome</keyword>
<dbReference type="InterPro" id="IPR003961">
    <property type="entry name" value="FN3_dom"/>
</dbReference>
<evidence type="ECO:0000313" key="3">
    <source>
        <dbReference type="Proteomes" id="UP001205105"/>
    </source>
</evidence>
<evidence type="ECO:0000313" key="2">
    <source>
        <dbReference type="EMBL" id="KAI7845336.1"/>
    </source>
</evidence>
<dbReference type="EMBL" id="JADXDR010000018">
    <property type="protein sequence ID" value="KAI7845336.1"/>
    <property type="molecule type" value="Genomic_DNA"/>
</dbReference>
<evidence type="ECO:0000259" key="1">
    <source>
        <dbReference type="PROSITE" id="PS50853"/>
    </source>
</evidence>
<dbReference type="Gene3D" id="2.60.40.10">
    <property type="entry name" value="Immunoglobulins"/>
    <property type="match status" value="1"/>
</dbReference>
<organism evidence="2 3">
    <name type="scientific">Chlorella ohadii</name>
    <dbReference type="NCBI Taxonomy" id="2649997"/>
    <lineage>
        <taxon>Eukaryota</taxon>
        <taxon>Viridiplantae</taxon>
        <taxon>Chlorophyta</taxon>
        <taxon>core chlorophytes</taxon>
        <taxon>Trebouxiophyceae</taxon>
        <taxon>Chlorellales</taxon>
        <taxon>Chlorellaceae</taxon>
        <taxon>Chlorella clade</taxon>
        <taxon>Chlorella</taxon>
    </lineage>
</organism>
<dbReference type="SUPFAM" id="SSF49265">
    <property type="entry name" value="Fibronectin type III"/>
    <property type="match status" value="1"/>
</dbReference>
<reference evidence="2" key="1">
    <citation type="submission" date="2020-11" db="EMBL/GenBank/DDBJ databases">
        <title>Chlorella ohadii genome sequencing and assembly.</title>
        <authorList>
            <person name="Murik O."/>
            <person name="Treves H."/>
            <person name="Kedem I."/>
            <person name="Shotland Y."/>
            <person name="Kaplan A."/>
        </authorList>
    </citation>
    <scope>NUCLEOTIDE SEQUENCE</scope>
    <source>
        <strain evidence="2">1</strain>
    </source>
</reference>
<protein>
    <recommendedName>
        <fullName evidence="1">Fibronectin type-III domain-containing protein</fullName>
    </recommendedName>
</protein>
<dbReference type="InterPro" id="IPR013783">
    <property type="entry name" value="Ig-like_fold"/>
</dbReference>
<feature type="non-terminal residue" evidence="2">
    <location>
        <position position="1"/>
    </location>
</feature>